<dbReference type="InterPro" id="IPR013249">
    <property type="entry name" value="RNA_pol_sigma70_r4_t2"/>
</dbReference>
<comment type="similarity">
    <text evidence="1">Belongs to the sigma-70 factor family. ECF subfamily.</text>
</comment>
<dbReference type="InterPro" id="IPR039425">
    <property type="entry name" value="RNA_pol_sigma-70-like"/>
</dbReference>
<accession>A0A399T454</accession>
<keyword evidence="2" id="KW-0805">Transcription regulation</keyword>
<keyword evidence="3" id="KW-0731">Sigma factor</keyword>
<dbReference type="SUPFAM" id="SSF88659">
    <property type="entry name" value="Sigma3 and sigma4 domains of RNA polymerase sigma factors"/>
    <property type="match status" value="1"/>
</dbReference>
<dbReference type="InterPro" id="IPR013324">
    <property type="entry name" value="RNA_pol_sigma_r3/r4-like"/>
</dbReference>
<dbReference type="RefSeq" id="WP_119436557.1">
    <property type="nucleotide sequence ID" value="NZ_QWGR01000002.1"/>
</dbReference>
<evidence type="ECO:0000256" key="4">
    <source>
        <dbReference type="ARBA" id="ARBA00023163"/>
    </source>
</evidence>
<evidence type="ECO:0000313" key="8">
    <source>
        <dbReference type="Proteomes" id="UP000265926"/>
    </source>
</evidence>
<dbReference type="Proteomes" id="UP000265926">
    <property type="component" value="Unassembled WGS sequence"/>
</dbReference>
<dbReference type="PANTHER" id="PTHR43133:SF46">
    <property type="entry name" value="RNA POLYMERASE SIGMA-70 FACTOR ECF SUBFAMILY"/>
    <property type="match status" value="1"/>
</dbReference>
<dbReference type="EMBL" id="QWGR01000002">
    <property type="protein sequence ID" value="RIJ49869.1"/>
    <property type="molecule type" value="Genomic_DNA"/>
</dbReference>
<dbReference type="CDD" id="cd06171">
    <property type="entry name" value="Sigma70_r4"/>
    <property type="match status" value="1"/>
</dbReference>
<sequence length="185" mass="21327">MTDKAGFGCFMRIGGKHKNKKIVEVLFKQHYGELCNYAYAIVKDDSEAEDIVQQFFVDFIVYKRYKKVESSMEAYLFCSVKFAALKFLKQKIRKQHVLIDDYTNSLPADENKPGTINYKKALNQALNNLPPRCKEVFVMVHLQHLSYSEASDVLGVSINTVKTQLKRAISIIRGQVPYPFEPEFE</sequence>
<evidence type="ECO:0000259" key="5">
    <source>
        <dbReference type="Pfam" id="PF04542"/>
    </source>
</evidence>
<dbReference type="InterPro" id="IPR007627">
    <property type="entry name" value="RNA_pol_sigma70_r2"/>
</dbReference>
<dbReference type="Gene3D" id="1.10.10.10">
    <property type="entry name" value="Winged helix-like DNA-binding domain superfamily/Winged helix DNA-binding domain"/>
    <property type="match status" value="1"/>
</dbReference>
<dbReference type="InterPro" id="IPR036388">
    <property type="entry name" value="WH-like_DNA-bd_sf"/>
</dbReference>
<organism evidence="7 8">
    <name type="scientific">Maribellus luteus</name>
    <dbReference type="NCBI Taxonomy" id="2305463"/>
    <lineage>
        <taxon>Bacteria</taxon>
        <taxon>Pseudomonadati</taxon>
        <taxon>Bacteroidota</taxon>
        <taxon>Bacteroidia</taxon>
        <taxon>Marinilabiliales</taxon>
        <taxon>Prolixibacteraceae</taxon>
        <taxon>Maribellus</taxon>
    </lineage>
</organism>
<dbReference type="GO" id="GO:0006352">
    <property type="term" value="P:DNA-templated transcription initiation"/>
    <property type="evidence" value="ECO:0007669"/>
    <property type="project" value="InterPro"/>
</dbReference>
<dbReference type="OrthoDB" id="1453134at2"/>
<evidence type="ECO:0000313" key="7">
    <source>
        <dbReference type="EMBL" id="RIJ49869.1"/>
    </source>
</evidence>
<evidence type="ECO:0000256" key="2">
    <source>
        <dbReference type="ARBA" id="ARBA00023015"/>
    </source>
</evidence>
<dbReference type="GO" id="GO:0016987">
    <property type="term" value="F:sigma factor activity"/>
    <property type="evidence" value="ECO:0007669"/>
    <property type="project" value="UniProtKB-KW"/>
</dbReference>
<dbReference type="NCBIfam" id="TIGR02937">
    <property type="entry name" value="sigma70-ECF"/>
    <property type="match status" value="1"/>
</dbReference>
<dbReference type="Pfam" id="PF04542">
    <property type="entry name" value="Sigma70_r2"/>
    <property type="match status" value="1"/>
</dbReference>
<feature type="domain" description="RNA polymerase sigma-70 region 2" evidence="5">
    <location>
        <begin position="26"/>
        <end position="91"/>
    </location>
</feature>
<proteinExistence type="inferred from homology"/>
<dbReference type="Pfam" id="PF08281">
    <property type="entry name" value="Sigma70_r4_2"/>
    <property type="match status" value="1"/>
</dbReference>
<reference evidence="7 8" key="1">
    <citation type="submission" date="2018-08" db="EMBL/GenBank/DDBJ databases">
        <title>Pallidiluteibacterium maritimus gen. nov., sp. nov., isolated from coastal sediment.</title>
        <authorList>
            <person name="Zhou L.Y."/>
        </authorList>
    </citation>
    <scope>NUCLEOTIDE SEQUENCE [LARGE SCALE GENOMIC DNA]</scope>
    <source>
        <strain evidence="7 8">XSD2</strain>
    </source>
</reference>
<dbReference type="PANTHER" id="PTHR43133">
    <property type="entry name" value="RNA POLYMERASE ECF-TYPE SIGMA FACTO"/>
    <property type="match status" value="1"/>
</dbReference>
<protein>
    <submittedName>
        <fullName evidence="7">Sigma-70 family RNA polymerase sigma factor</fullName>
    </submittedName>
</protein>
<dbReference type="InterPro" id="IPR014284">
    <property type="entry name" value="RNA_pol_sigma-70_dom"/>
</dbReference>
<evidence type="ECO:0000259" key="6">
    <source>
        <dbReference type="Pfam" id="PF08281"/>
    </source>
</evidence>
<comment type="caution">
    <text evidence="7">The sequence shown here is derived from an EMBL/GenBank/DDBJ whole genome shotgun (WGS) entry which is preliminary data.</text>
</comment>
<dbReference type="SUPFAM" id="SSF88946">
    <property type="entry name" value="Sigma2 domain of RNA polymerase sigma factors"/>
    <property type="match status" value="1"/>
</dbReference>
<dbReference type="Gene3D" id="1.10.1740.10">
    <property type="match status" value="1"/>
</dbReference>
<feature type="domain" description="RNA polymerase sigma factor 70 region 4 type 2" evidence="6">
    <location>
        <begin position="121"/>
        <end position="168"/>
    </location>
</feature>
<dbReference type="InterPro" id="IPR013325">
    <property type="entry name" value="RNA_pol_sigma_r2"/>
</dbReference>
<evidence type="ECO:0000256" key="3">
    <source>
        <dbReference type="ARBA" id="ARBA00023082"/>
    </source>
</evidence>
<name>A0A399T454_9BACT</name>
<keyword evidence="8" id="KW-1185">Reference proteome</keyword>
<gene>
    <name evidence="7" type="ORF">D1614_03760</name>
</gene>
<dbReference type="GO" id="GO:0003677">
    <property type="term" value="F:DNA binding"/>
    <property type="evidence" value="ECO:0007669"/>
    <property type="project" value="InterPro"/>
</dbReference>
<keyword evidence="4" id="KW-0804">Transcription</keyword>
<evidence type="ECO:0000256" key="1">
    <source>
        <dbReference type="ARBA" id="ARBA00010641"/>
    </source>
</evidence>
<dbReference type="AlphaFoldDB" id="A0A399T454"/>